<keyword evidence="4" id="KW-0804">Transcription</keyword>
<reference evidence="6 9" key="2">
    <citation type="submission" date="2019-07" db="EMBL/GenBank/DDBJ databases">
        <title>Whole genome shotgun sequence of Halomonas cupida NBRC 102219.</title>
        <authorList>
            <person name="Hosoyama A."/>
            <person name="Uohara A."/>
            <person name="Ohji S."/>
            <person name="Ichikawa N."/>
        </authorList>
    </citation>
    <scope>NUCLEOTIDE SEQUENCE [LARGE SCALE GENOMIC DNA]</scope>
    <source>
        <strain evidence="6 9">NBRC 102219</strain>
    </source>
</reference>
<dbReference type="RefSeq" id="WP_073435711.1">
    <property type="nucleotide sequence ID" value="NZ_BJXU01000066.1"/>
</dbReference>
<evidence type="ECO:0000256" key="4">
    <source>
        <dbReference type="ARBA" id="ARBA00023163"/>
    </source>
</evidence>
<dbReference type="Gene3D" id="1.10.10.10">
    <property type="entry name" value="Winged helix-like DNA-binding domain superfamily/Winged helix DNA-binding domain"/>
    <property type="match status" value="1"/>
</dbReference>
<dbReference type="EMBL" id="BJXU01000066">
    <property type="protein sequence ID" value="GEN23892.1"/>
    <property type="molecule type" value="Genomic_DNA"/>
</dbReference>
<dbReference type="InterPro" id="IPR036390">
    <property type="entry name" value="WH_DNA-bd_sf"/>
</dbReference>
<evidence type="ECO:0000313" key="9">
    <source>
        <dbReference type="Proteomes" id="UP000321726"/>
    </source>
</evidence>
<evidence type="ECO:0000256" key="1">
    <source>
        <dbReference type="ARBA" id="ARBA00009437"/>
    </source>
</evidence>
<dbReference type="Pfam" id="PF03466">
    <property type="entry name" value="LysR_substrate"/>
    <property type="match status" value="1"/>
</dbReference>
<dbReference type="GO" id="GO:0043565">
    <property type="term" value="F:sequence-specific DNA binding"/>
    <property type="evidence" value="ECO:0007669"/>
    <property type="project" value="TreeGrafter"/>
</dbReference>
<evidence type="ECO:0000259" key="5">
    <source>
        <dbReference type="PROSITE" id="PS50931"/>
    </source>
</evidence>
<dbReference type="Proteomes" id="UP000184123">
    <property type="component" value="Unassembled WGS sequence"/>
</dbReference>
<dbReference type="AlphaFoldDB" id="A0A1M7HTK8"/>
<evidence type="ECO:0000313" key="7">
    <source>
        <dbReference type="EMBL" id="SHM31891.1"/>
    </source>
</evidence>
<dbReference type="GO" id="GO:0003700">
    <property type="term" value="F:DNA-binding transcription factor activity"/>
    <property type="evidence" value="ECO:0007669"/>
    <property type="project" value="InterPro"/>
</dbReference>
<keyword evidence="2" id="KW-0805">Transcription regulation</keyword>
<dbReference type="Proteomes" id="UP000321726">
    <property type="component" value="Unassembled WGS sequence"/>
</dbReference>
<accession>A0A1M7HTK8</accession>
<dbReference type="InterPro" id="IPR058163">
    <property type="entry name" value="LysR-type_TF_proteobact-type"/>
</dbReference>
<keyword evidence="9" id="KW-1185">Reference proteome</keyword>
<evidence type="ECO:0000256" key="3">
    <source>
        <dbReference type="ARBA" id="ARBA00023125"/>
    </source>
</evidence>
<reference evidence="7 8" key="1">
    <citation type="submission" date="2016-11" db="EMBL/GenBank/DDBJ databases">
        <authorList>
            <person name="Jaros S."/>
            <person name="Januszkiewicz K."/>
            <person name="Wedrychowicz H."/>
        </authorList>
    </citation>
    <scope>NUCLEOTIDE SEQUENCE [LARGE SCALE GENOMIC DNA]</scope>
    <source>
        <strain evidence="7 8">DSM 4740</strain>
    </source>
</reference>
<evidence type="ECO:0000256" key="2">
    <source>
        <dbReference type="ARBA" id="ARBA00023015"/>
    </source>
</evidence>
<comment type="similarity">
    <text evidence="1">Belongs to the LysR transcriptional regulatory family.</text>
</comment>
<dbReference type="EMBL" id="FRCA01000007">
    <property type="protein sequence ID" value="SHM31891.1"/>
    <property type="molecule type" value="Genomic_DNA"/>
</dbReference>
<dbReference type="CDD" id="cd08432">
    <property type="entry name" value="PBP2_GcdR_TrpI_HvrB_AmpR_like"/>
    <property type="match status" value="1"/>
</dbReference>
<dbReference type="SUPFAM" id="SSF53850">
    <property type="entry name" value="Periplasmic binding protein-like II"/>
    <property type="match status" value="1"/>
</dbReference>
<dbReference type="FunFam" id="1.10.10.10:FF:000001">
    <property type="entry name" value="LysR family transcriptional regulator"/>
    <property type="match status" value="1"/>
</dbReference>
<dbReference type="Pfam" id="PF00126">
    <property type="entry name" value="HTH_1"/>
    <property type="match status" value="1"/>
</dbReference>
<name>A0A1M7HTK8_9GAMM</name>
<dbReference type="InterPro" id="IPR036388">
    <property type="entry name" value="WH-like_DNA-bd_sf"/>
</dbReference>
<organism evidence="7 8">
    <name type="scientific">Halomonas cupida</name>
    <dbReference type="NCBI Taxonomy" id="44933"/>
    <lineage>
        <taxon>Bacteria</taxon>
        <taxon>Pseudomonadati</taxon>
        <taxon>Pseudomonadota</taxon>
        <taxon>Gammaproteobacteria</taxon>
        <taxon>Oceanospirillales</taxon>
        <taxon>Halomonadaceae</taxon>
        <taxon>Halomonas</taxon>
    </lineage>
</organism>
<dbReference type="STRING" id="44933.SAMN05660971_02677"/>
<evidence type="ECO:0000313" key="8">
    <source>
        <dbReference type="Proteomes" id="UP000184123"/>
    </source>
</evidence>
<gene>
    <name evidence="6" type="ORF">HCU01_18410</name>
    <name evidence="7" type="ORF">SAMN05660971_02677</name>
</gene>
<dbReference type="PRINTS" id="PR00039">
    <property type="entry name" value="HTHLYSR"/>
</dbReference>
<feature type="domain" description="HTH lysR-type" evidence="5">
    <location>
        <begin position="6"/>
        <end position="63"/>
    </location>
</feature>
<dbReference type="Gene3D" id="3.40.190.10">
    <property type="entry name" value="Periplasmic binding protein-like II"/>
    <property type="match status" value="2"/>
</dbReference>
<dbReference type="PROSITE" id="PS50931">
    <property type="entry name" value="HTH_LYSR"/>
    <property type="match status" value="1"/>
</dbReference>
<dbReference type="OrthoDB" id="6787458at2"/>
<dbReference type="SUPFAM" id="SSF46785">
    <property type="entry name" value="Winged helix' DNA-binding domain"/>
    <property type="match status" value="1"/>
</dbReference>
<keyword evidence="3" id="KW-0238">DNA-binding</keyword>
<proteinExistence type="inferred from homology"/>
<protein>
    <submittedName>
        <fullName evidence="6 7">LysR family transcriptional regulator</fullName>
    </submittedName>
</protein>
<dbReference type="InterPro" id="IPR000847">
    <property type="entry name" value="LysR_HTH_N"/>
</dbReference>
<dbReference type="PANTHER" id="PTHR30537">
    <property type="entry name" value="HTH-TYPE TRANSCRIPTIONAL REGULATOR"/>
    <property type="match status" value="1"/>
</dbReference>
<dbReference type="InterPro" id="IPR005119">
    <property type="entry name" value="LysR_subst-bd"/>
</dbReference>
<evidence type="ECO:0000313" key="6">
    <source>
        <dbReference type="EMBL" id="GEN23892.1"/>
    </source>
</evidence>
<dbReference type="GO" id="GO:0006351">
    <property type="term" value="P:DNA-templated transcription"/>
    <property type="evidence" value="ECO:0007669"/>
    <property type="project" value="TreeGrafter"/>
</dbReference>
<dbReference type="PANTHER" id="PTHR30537:SF74">
    <property type="entry name" value="HTH-TYPE TRANSCRIPTIONAL REGULATOR TRPI"/>
    <property type="match status" value="1"/>
</dbReference>
<sequence length="316" mass="34821">MKIERLPLNGLRAFAESAREGSFKVAADRLGVTPGAVSRQIKQLEERLAVALFERHANGVRATAAGRRLAEDVDAGLARIAAGMEAIANITPDVTRLLLSAPPSFTQLWLLPRLADFELHHRQLEISIDASQALSEPSWHDTDARLALRYGRPPWPGVSTLPLFGDVLVPVCSPALLEHSPIEQPRDLLAHTLFDVCWSTPRRDGFPSWRDWFAAAGLAGEALPTLRHYSLYGLALDQVIAGRGLILASLPVVADRLTSGVLTCPFGDQWMLPSPFRYELVMPDNGTPPEGIREFIDWLIDEAHYFSKATPGMPER</sequence>